<reference evidence="2 3" key="1">
    <citation type="journal article" date="2019" name="Commun. Biol.">
        <title>The bagworm genome reveals a unique fibroin gene that provides high tensile strength.</title>
        <authorList>
            <person name="Kono N."/>
            <person name="Nakamura H."/>
            <person name="Ohtoshi R."/>
            <person name="Tomita M."/>
            <person name="Numata K."/>
            <person name="Arakawa K."/>
        </authorList>
    </citation>
    <scope>NUCLEOTIDE SEQUENCE [LARGE SCALE GENOMIC DNA]</scope>
</reference>
<organism evidence="2 3">
    <name type="scientific">Eumeta variegata</name>
    <name type="common">Bagworm moth</name>
    <name type="synonym">Eumeta japonica</name>
    <dbReference type="NCBI Taxonomy" id="151549"/>
    <lineage>
        <taxon>Eukaryota</taxon>
        <taxon>Metazoa</taxon>
        <taxon>Ecdysozoa</taxon>
        <taxon>Arthropoda</taxon>
        <taxon>Hexapoda</taxon>
        <taxon>Insecta</taxon>
        <taxon>Pterygota</taxon>
        <taxon>Neoptera</taxon>
        <taxon>Endopterygota</taxon>
        <taxon>Lepidoptera</taxon>
        <taxon>Glossata</taxon>
        <taxon>Ditrysia</taxon>
        <taxon>Tineoidea</taxon>
        <taxon>Psychidae</taxon>
        <taxon>Oiketicinae</taxon>
        <taxon>Eumeta</taxon>
    </lineage>
</organism>
<evidence type="ECO:0000313" key="3">
    <source>
        <dbReference type="Proteomes" id="UP000299102"/>
    </source>
</evidence>
<dbReference type="EMBL" id="BGZK01000156">
    <property type="protein sequence ID" value="GBP24045.1"/>
    <property type="molecule type" value="Genomic_DNA"/>
</dbReference>
<keyword evidence="3" id="KW-1185">Reference proteome</keyword>
<feature type="region of interest" description="Disordered" evidence="1">
    <location>
        <begin position="50"/>
        <end position="76"/>
    </location>
</feature>
<name>A0A4C1UC63_EUMVA</name>
<comment type="caution">
    <text evidence="2">The sequence shown here is derived from an EMBL/GenBank/DDBJ whole genome shotgun (WGS) entry which is preliminary data.</text>
</comment>
<evidence type="ECO:0000313" key="2">
    <source>
        <dbReference type="EMBL" id="GBP24045.1"/>
    </source>
</evidence>
<dbReference type="AlphaFoldDB" id="A0A4C1UC63"/>
<proteinExistence type="predicted"/>
<protein>
    <submittedName>
        <fullName evidence="2">Uncharacterized protein</fullName>
    </submittedName>
</protein>
<gene>
    <name evidence="2" type="ORF">EVAR_10146_1</name>
</gene>
<dbReference type="Proteomes" id="UP000299102">
    <property type="component" value="Unassembled WGS sequence"/>
</dbReference>
<evidence type="ECO:0000256" key="1">
    <source>
        <dbReference type="SAM" id="MobiDB-lite"/>
    </source>
</evidence>
<sequence length="93" mass="10023">MTQIEPLAPCPVKHVKSPATNIAIGSVTRIVDDPQLALGQRRCGYSPPCANDSCAESSGGKRSPSRDDPTSRSHNFTPITKTIRCFTSIMCTF</sequence>
<accession>A0A4C1UC63</accession>